<evidence type="ECO:0000313" key="3">
    <source>
        <dbReference type="Proteomes" id="UP001215598"/>
    </source>
</evidence>
<dbReference type="Proteomes" id="UP001215598">
    <property type="component" value="Unassembled WGS sequence"/>
</dbReference>
<gene>
    <name evidence="2" type="ORF">B0H16DRAFT_118396</name>
</gene>
<dbReference type="EMBL" id="JARKIB010000120">
    <property type="protein sequence ID" value="KAJ7736648.1"/>
    <property type="molecule type" value="Genomic_DNA"/>
</dbReference>
<comment type="caution">
    <text evidence="2">The sequence shown here is derived from an EMBL/GenBank/DDBJ whole genome shotgun (WGS) entry which is preliminary data.</text>
</comment>
<dbReference type="AlphaFoldDB" id="A0AAD7I8M9"/>
<organism evidence="2 3">
    <name type="scientific">Mycena metata</name>
    <dbReference type="NCBI Taxonomy" id="1033252"/>
    <lineage>
        <taxon>Eukaryota</taxon>
        <taxon>Fungi</taxon>
        <taxon>Dikarya</taxon>
        <taxon>Basidiomycota</taxon>
        <taxon>Agaricomycotina</taxon>
        <taxon>Agaricomycetes</taxon>
        <taxon>Agaricomycetidae</taxon>
        <taxon>Agaricales</taxon>
        <taxon>Marasmiineae</taxon>
        <taxon>Mycenaceae</taxon>
        <taxon>Mycena</taxon>
    </lineage>
</organism>
<sequence length="187" mass="20312">MLKFTCSPTIARRPARPRSLGASRRSTQRAVCSPSRPRPAALLIRFDDGATRRSNLQYTRQRRRLSLGDSGVRLAFAGDPRGRICLEASTRLCAGSKSRSMQRDGVRVDLQRRLPRLGDDGVLVFVLAAESAHVDSAFSFLSTALSSAPAASRRVHPPCTYAYIPPGASLKCPCFRASWPSAAAPSK</sequence>
<evidence type="ECO:0000313" key="2">
    <source>
        <dbReference type="EMBL" id="KAJ7736648.1"/>
    </source>
</evidence>
<reference evidence="2" key="1">
    <citation type="submission" date="2023-03" db="EMBL/GenBank/DDBJ databases">
        <title>Massive genome expansion in bonnet fungi (Mycena s.s.) driven by repeated elements and novel gene families across ecological guilds.</title>
        <authorList>
            <consortium name="Lawrence Berkeley National Laboratory"/>
            <person name="Harder C.B."/>
            <person name="Miyauchi S."/>
            <person name="Viragh M."/>
            <person name="Kuo A."/>
            <person name="Thoen E."/>
            <person name="Andreopoulos B."/>
            <person name="Lu D."/>
            <person name="Skrede I."/>
            <person name="Drula E."/>
            <person name="Henrissat B."/>
            <person name="Morin E."/>
            <person name="Kohler A."/>
            <person name="Barry K."/>
            <person name="LaButti K."/>
            <person name="Morin E."/>
            <person name="Salamov A."/>
            <person name="Lipzen A."/>
            <person name="Mereny Z."/>
            <person name="Hegedus B."/>
            <person name="Baldrian P."/>
            <person name="Stursova M."/>
            <person name="Weitz H."/>
            <person name="Taylor A."/>
            <person name="Grigoriev I.V."/>
            <person name="Nagy L.G."/>
            <person name="Martin F."/>
            <person name="Kauserud H."/>
        </authorList>
    </citation>
    <scope>NUCLEOTIDE SEQUENCE</scope>
    <source>
        <strain evidence="2">CBHHK182m</strain>
    </source>
</reference>
<evidence type="ECO:0000256" key="1">
    <source>
        <dbReference type="SAM" id="MobiDB-lite"/>
    </source>
</evidence>
<protein>
    <submittedName>
        <fullName evidence="2">Uncharacterized protein</fullName>
    </submittedName>
</protein>
<feature type="region of interest" description="Disordered" evidence="1">
    <location>
        <begin position="13"/>
        <end position="33"/>
    </location>
</feature>
<accession>A0AAD7I8M9</accession>
<proteinExistence type="predicted"/>
<name>A0AAD7I8M9_9AGAR</name>
<keyword evidence="3" id="KW-1185">Reference proteome</keyword>